<organism evidence="2 3">
    <name type="scientific">Romanomermis culicivorax</name>
    <name type="common">Nematode worm</name>
    <dbReference type="NCBI Taxonomy" id="13658"/>
    <lineage>
        <taxon>Eukaryota</taxon>
        <taxon>Metazoa</taxon>
        <taxon>Ecdysozoa</taxon>
        <taxon>Nematoda</taxon>
        <taxon>Enoplea</taxon>
        <taxon>Dorylaimia</taxon>
        <taxon>Mermithida</taxon>
        <taxon>Mermithoidea</taxon>
        <taxon>Mermithidae</taxon>
        <taxon>Romanomermis</taxon>
    </lineage>
</organism>
<accession>A0A915L5X8</accession>
<dbReference type="AlphaFoldDB" id="A0A915L5X8"/>
<proteinExistence type="predicted"/>
<evidence type="ECO:0000256" key="1">
    <source>
        <dbReference type="SAM" id="MobiDB-lite"/>
    </source>
</evidence>
<dbReference type="WBParaSite" id="nRc.2.0.1.t46424-RA">
    <property type="protein sequence ID" value="nRc.2.0.1.t46424-RA"/>
    <property type="gene ID" value="nRc.2.0.1.g46424"/>
</dbReference>
<reference evidence="3" key="1">
    <citation type="submission" date="2022-11" db="UniProtKB">
        <authorList>
            <consortium name="WormBaseParasite"/>
        </authorList>
    </citation>
    <scope>IDENTIFICATION</scope>
</reference>
<feature type="compositionally biased region" description="Basic and acidic residues" evidence="1">
    <location>
        <begin position="1"/>
        <end position="15"/>
    </location>
</feature>
<name>A0A915L5X8_ROMCU</name>
<keyword evidence="2" id="KW-1185">Reference proteome</keyword>
<feature type="region of interest" description="Disordered" evidence="1">
    <location>
        <begin position="1"/>
        <end position="33"/>
    </location>
</feature>
<evidence type="ECO:0000313" key="3">
    <source>
        <dbReference type="WBParaSite" id="nRc.2.0.1.t46424-RA"/>
    </source>
</evidence>
<dbReference type="Proteomes" id="UP000887565">
    <property type="component" value="Unplaced"/>
</dbReference>
<sequence>PGLGHDITKILDPERTQSNQGQSNSGPGSINGKQHVDRKCIWSILDVLLFNTMFADFLHFMKHL</sequence>
<feature type="compositionally biased region" description="Low complexity" evidence="1">
    <location>
        <begin position="17"/>
        <end position="32"/>
    </location>
</feature>
<protein>
    <submittedName>
        <fullName evidence="3">Uncharacterized protein</fullName>
    </submittedName>
</protein>
<evidence type="ECO:0000313" key="2">
    <source>
        <dbReference type="Proteomes" id="UP000887565"/>
    </source>
</evidence>